<keyword evidence="2" id="KW-1185">Reference proteome</keyword>
<reference evidence="1 2" key="1">
    <citation type="journal article" date="2022" name="bioRxiv">
        <title>Genomics of Preaxostyla Flagellates Illuminates Evolutionary Transitions and the Path Towards Mitochondrial Loss.</title>
        <authorList>
            <person name="Novak L.V.F."/>
            <person name="Treitli S.C."/>
            <person name="Pyrih J."/>
            <person name="Halakuc P."/>
            <person name="Pipaliya S.V."/>
            <person name="Vacek V."/>
            <person name="Brzon O."/>
            <person name="Soukal P."/>
            <person name="Eme L."/>
            <person name="Dacks J.B."/>
            <person name="Karnkowska A."/>
            <person name="Elias M."/>
            <person name="Hampl V."/>
        </authorList>
    </citation>
    <scope>NUCLEOTIDE SEQUENCE [LARGE SCALE GENOMIC DNA]</scope>
    <source>
        <strain evidence="1">NAU3</strain>
        <tissue evidence="1">Gut</tissue>
    </source>
</reference>
<proteinExistence type="predicted"/>
<sequence>MKLLDDELNPIIATVAAEVGNGEDNEKSDALQAFTYLSDKTAQFLKKLEPTWRDTSDYATKLLTDLVPSSDGSYSDFVDITPTLSFLQQTARCSLPIILANLMKTDLISNIFTAVQPHTLSISGNEEMSIHLI</sequence>
<gene>
    <name evidence="1" type="ORF">BLNAU_4980</name>
</gene>
<dbReference type="Proteomes" id="UP001281761">
    <property type="component" value="Unassembled WGS sequence"/>
</dbReference>
<dbReference type="EMBL" id="JARBJD010000025">
    <property type="protein sequence ID" value="KAK2960097.1"/>
    <property type="molecule type" value="Genomic_DNA"/>
</dbReference>
<protein>
    <submittedName>
        <fullName evidence="1">Uncharacterized protein</fullName>
    </submittedName>
</protein>
<comment type="caution">
    <text evidence="1">The sequence shown here is derived from an EMBL/GenBank/DDBJ whole genome shotgun (WGS) entry which is preliminary data.</text>
</comment>
<evidence type="ECO:0000313" key="1">
    <source>
        <dbReference type="EMBL" id="KAK2960097.1"/>
    </source>
</evidence>
<evidence type="ECO:0000313" key="2">
    <source>
        <dbReference type="Proteomes" id="UP001281761"/>
    </source>
</evidence>
<name>A0ABQ9Y8N6_9EUKA</name>
<accession>A0ABQ9Y8N6</accession>
<organism evidence="1 2">
    <name type="scientific">Blattamonas nauphoetae</name>
    <dbReference type="NCBI Taxonomy" id="2049346"/>
    <lineage>
        <taxon>Eukaryota</taxon>
        <taxon>Metamonada</taxon>
        <taxon>Preaxostyla</taxon>
        <taxon>Oxymonadida</taxon>
        <taxon>Blattamonas</taxon>
    </lineage>
</organism>